<protein>
    <submittedName>
        <fullName evidence="4">Hemolysin-type calcium-binding repeat-containing protein</fullName>
    </submittedName>
</protein>
<proteinExistence type="predicted"/>
<reference evidence="4 5" key="1">
    <citation type="submission" date="2017-01" db="EMBL/GenBank/DDBJ databases">
        <authorList>
            <person name="Mah S.A."/>
            <person name="Swanson W.J."/>
            <person name="Moy G.W."/>
            <person name="Vacquier V.D."/>
        </authorList>
    </citation>
    <scope>NUCLEOTIDE SEQUENCE [LARGE SCALE GENOMIC DNA]</scope>
    <source>
        <strain evidence="4 5">DSM 26375</strain>
    </source>
</reference>
<dbReference type="EMBL" id="FTOT01000005">
    <property type="protein sequence ID" value="SIT08900.1"/>
    <property type="molecule type" value="Genomic_DNA"/>
</dbReference>
<dbReference type="PRINTS" id="PR00313">
    <property type="entry name" value="CABNDNGRPT"/>
</dbReference>
<keyword evidence="5" id="KW-1185">Reference proteome</keyword>
<evidence type="ECO:0000256" key="1">
    <source>
        <dbReference type="ARBA" id="ARBA00004613"/>
    </source>
</evidence>
<dbReference type="RefSeq" id="WP_076532076.1">
    <property type="nucleotide sequence ID" value="NZ_BMEH01000005.1"/>
</dbReference>
<dbReference type="GO" id="GO:0005576">
    <property type="term" value="C:extracellular region"/>
    <property type="evidence" value="ECO:0007669"/>
    <property type="project" value="UniProtKB-SubCell"/>
</dbReference>
<accession>A0A1N7PEE8</accession>
<dbReference type="AlphaFoldDB" id="A0A1N7PEE8"/>
<gene>
    <name evidence="4" type="ORF">SAMN05421774_105185</name>
</gene>
<dbReference type="Gene3D" id="3.40.33.10">
    <property type="entry name" value="CAP"/>
    <property type="match status" value="1"/>
</dbReference>
<dbReference type="InterPro" id="IPR018511">
    <property type="entry name" value="Hemolysin-typ_Ca-bd_CS"/>
</dbReference>
<dbReference type="Gene3D" id="2.150.10.10">
    <property type="entry name" value="Serralysin-like metalloprotease, C-terminal"/>
    <property type="match status" value="5"/>
</dbReference>
<feature type="domain" description="SCP" evidence="3">
    <location>
        <begin position="11"/>
        <end position="146"/>
    </location>
</feature>
<dbReference type="Proteomes" id="UP000186141">
    <property type="component" value="Unassembled WGS sequence"/>
</dbReference>
<dbReference type="PANTHER" id="PTHR38340">
    <property type="entry name" value="S-LAYER PROTEIN"/>
    <property type="match status" value="1"/>
</dbReference>
<dbReference type="SUPFAM" id="SSF55797">
    <property type="entry name" value="PR-1-like"/>
    <property type="match status" value="1"/>
</dbReference>
<organism evidence="4 5">
    <name type="scientific">Gemmobacter megaterium</name>
    <dbReference type="NCBI Taxonomy" id="1086013"/>
    <lineage>
        <taxon>Bacteria</taxon>
        <taxon>Pseudomonadati</taxon>
        <taxon>Pseudomonadota</taxon>
        <taxon>Alphaproteobacteria</taxon>
        <taxon>Rhodobacterales</taxon>
        <taxon>Paracoccaceae</taxon>
        <taxon>Gemmobacter</taxon>
    </lineage>
</organism>
<dbReference type="Pfam" id="PF00353">
    <property type="entry name" value="HemolysinCabind"/>
    <property type="match status" value="4"/>
</dbReference>
<dbReference type="GO" id="GO:0005509">
    <property type="term" value="F:calcium ion binding"/>
    <property type="evidence" value="ECO:0007669"/>
    <property type="project" value="InterPro"/>
</dbReference>
<dbReference type="SUPFAM" id="SSF51120">
    <property type="entry name" value="beta-Roll"/>
    <property type="match status" value="3"/>
</dbReference>
<dbReference type="InterPro" id="IPR011049">
    <property type="entry name" value="Serralysin-like_metalloprot_C"/>
</dbReference>
<dbReference type="Pfam" id="PF00188">
    <property type="entry name" value="CAP"/>
    <property type="match status" value="1"/>
</dbReference>
<evidence type="ECO:0000313" key="4">
    <source>
        <dbReference type="EMBL" id="SIT08900.1"/>
    </source>
</evidence>
<comment type="subcellular location">
    <subcellularLocation>
        <location evidence="1">Secreted</location>
    </subcellularLocation>
</comment>
<evidence type="ECO:0000313" key="5">
    <source>
        <dbReference type="Proteomes" id="UP000186141"/>
    </source>
</evidence>
<dbReference type="PANTHER" id="PTHR38340:SF1">
    <property type="entry name" value="S-LAYER PROTEIN"/>
    <property type="match status" value="1"/>
</dbReference>
<dbReference type="PROSITE" id="PS00330">
    <property type="entry name" value="HEMOLYSIN_CALCIUM"/>
    <property type="match status" value="5"/>
</dbReference>
<dbReference type="CDD" id="cd05379">
    <property type="entry name" value="CAP_bacterial"/>
    <property type="match status" value="1"/>
</dbReference>
<name>A0A1N7PEE8_9RHOB</name>
<dbReference type="InterPro" id="IPR050557">
    <property type="entry name" value="RTX_toxin/Mannuronan_C5-epim"/>
</dbReference>
<evidence type="ECO:0000256" key="2">
    <source>
        <dbReference type="ARBA" id="ARBA00022525"/>
    </source>
</evidence>
<sequence>MALNAYEQLFLELVNRARLDPQAEATRQGVDLNAGLAAGTINTSAKQALAPNALLNNAATGHSQWMLEANRFSHTGEGGSSSQDRIKDAGYNLTGLWRTGENLALDGNTAAIDPAATILALHEQLFASADHRPNLMDGRFRETGVGNELGIFTQDGVDFNASVITQLFATSGSQAFITGVIYDDLDGDLFYDIGEGRGGATISAGGNTATASDAGGYALGVDPGKAVAVSFRWNGILRSLTADATDGNVKLDLLASGLLMTSGSVVLGNGFTDAMVLGVKGLALTGNGSGNRLTGNIGNDTLDGGGGRSTLVGGLGDDTYILRSAQDVLVETANGGTDTVRSHIDWTLADHFENLELLGSATTGTGNAANNILTGNALNNTLSGGGGNDTLHGEDGDDLLVGGAGNDRLYGGDGNDTLRGHADKDRLYGGDGDDKLYGGVGKDRLYGDAGNDTLYGEKGFDRLFGGNGADLLYGHAGNDTLNGGNGDDVLYGGKGDDVLFGGARDDKLFGGAGNDTLEGGAGSDTLKGGDGADVFVFGLGAERDRITDFSLAEGDRLQIDRALWDGDLNVRQVLNLYSEVKGGNLLLTFGTDVLRIDGLTDPHALIGNIDLF</sequence>
<dbReference type="InterPro" id="IPR035940">
    <property type="entry name" value="CAP_sf"/>
</dbReference>
<dbReference type="InterPro" id="IPR001343">
    <property type="entry name" value="Hemolysn_Ca-bd"/>
</dbReference>
<keyword evidence="2" id="KW-0964">Secreted</keyword>
<dbReference type="InterPro" id="IPR014044">
    <property type="entry name" value="CAP_dom"/>
</dbReference>
<dbReference type="STRING" id="1086013.SAMN05421774_105185"/>
<evidence type="ECO:0000259" key="3">
    <source>
        <dbReference type="Pfam" id="PF00188"/>
    </source>
</evidence>